<protein>
    <recommendedName>
        <fullName evidence="3">N-acetylglucosamine-6-phosphate deacetylase</fullName>
        <ecNumber evidence="2">3.5.1.25</ecNumber>
    </recommendedName>
</protein>
<dbReference type="Gene3D" id="2.30.40.10">
    <property type="entry name" value="Urease, subunit C, domain 1"/>
    <property type="match status" value="1"/>
</dbReference>
<evidence type="ECO:0000256" key="3">
    <source>
        <dbReference type="ARBA" id="ARBA00018029"/>
    </source>
</evidence>
<keyword evidence="6 9" id="KW-0119">Carbohydrate metabolism</keyword>
<feature type="binding site" evidence="12">
    <location>
        <position position="127"/>
    </location>
    <ligand>
        <name>Zn(2+)</name>
        <dbReference type="ChEBI" id="CHEBI:29105"/>
    </ligand>
</feature>
<evidence type="ECO:0000256" key="8">
    <source>
        <dbReference type="ARBA" id="ARBA00060590"/>
    </source>
</evidence>
<feature type="domain" description="Amidohydrolase-related" evidence="13">
    <location>
        <begin position="48"/>
        <end position="374"/>
    </location>
</feature>
<dbReference type="STRING" id="36849.OXPF_18040"/>
<comment type="catalytic activity">
    <reaction evidence="7">
        <text>N-acetyl-D-glucosamine 6-phosphate + H2O = D-glucosamine 6-phosphate + acetate</text>
        <dbReference type="Rhea" id="RHEA:22936"/>
        <dbReference type="ChEBI" id="CHEBI:15377"/>
        <dbReference type="ChEBI" id="CHEBI:30089"/>
        <dbReference type="ChEBI" id="CHEBI:57513"/>
        <dbReference type="ChEBI" id="CHEBI:58725"/>
        <dbReference type="EC" id="3.5.1.25"/>
    </reaction>
</comment>
<reference evidence="14 15" key="1">
    <citation type="submission" date="2015-09" db="EMBL/GenBank/DDBJ databases">
        <title>Genome sequence of Oxobacter pfennigii DSM 3222.</title>
        <authorList>
            <person name="Poehlein A."/>
            <person name="Bengelsdorf F.R."/>
            <person name="Schiel-Bengelsdorf B."/>
            <person name="Duerre P."/>
            <person name="Daniel R."/>
        </authorList>
    </citation>
    <scope>NUCLEOTIDE SEQUENCE [LARGE SCALE GENOMIC DNA]</scope>
    <source>
        <strain evidence="14 15">DSM 3222</strain>
    </source>
</reference>
<dbReference type="FunFam" id="3.20.20.140:FF:000004">
    <property type="entry name" value="N-acetylglucosamine-6-phosphate deacetylase"/>
    <property type="match status" value="1"/>
</dbReference>
<dbReference type="PANTHER" id="PTHR11113">
    <property type="entry name" value="N-ACETYLGLUCOSAMINE-6-PHOSPHATE DEACETYLASE"/>
    <property type="match status" value="1"/>
</dbReference>
<keyword evidence="4 12" id="KW-0479">Metal-binding</keyword>
<evidence type="ECO:0000313" key="14">
    <source>
        <dbReference type="EMBL" id="KPU44718.1"/>
    </source>
</evidence>
<dbReference type="EMBL" id="LKET01000029">
    <property type="protein sequence ID" value="KPU44718.1"/>
    <property type="molecule type" value="Genomic_DNA"/>
</dbReference>
<feature type="active site" description="Proton donor/acceptor" evidence="10">
    <location>
        <position position="271"/>
    </location>
</feature>
<keyword evidence="5 9" id="KW-0378">Hydrolase</keyword>
<dbReference type="Pfam" id="PF01979">
    <property type="entry name" value="Amidohydro_1"/>
    <property type="match status" value="1"/>
</dbReference>
<feature type="binding site" evidence="11">
    <location>
        <position position="248"/>
    </location>
    <ligand>
        <name>substrate</name>
    </ligand>
</feature>
<evidence type="ECO:0000256" key="10">
    <source>
        <dbReference type="PIRSR" id="PIRSR038994-1"/>
    </source>
</evidence>
<dbReference type="NCBIfam" id="TIGR00221">
    <property type="entry name" value="nagA"/>
    <property type="match status" value="1"/>
</dbReference>
<dbReference type="InterPro" id="IPR011059">
    <property type="entry name" value="Metal-dep_hydrolase_composite"/>
</dbReference>
<dbReference type="InterPro" id="IPR032466">
    <property type="entry name" value="Metal_Hydrolase"/>
</dbReference>
<evidence type="ECO:0000256" key="11">
    <source>
        <dbReference type="PIRSR" id="PIRSR038994-2"/>
    </source>
</evidence>
<dbReference type="SUPFAM" id="SSF51338">
    <property type="entry name" value="Composite domain of metallo-dependent hydrolases"/>
    <property type="match status" value="1"/>
</dbReference>
<keyword evidence="15" id="KW-1185">Reference proteome</keyword>
<dbReference type="Proteomes" id="UP000050326">
    <property type="component" value="Unassembled WGS sequence"/>
</dbReference>
<dbReference type="GO" id="GO:0046872">
    <property type="term" value="F:metal ion binding"/>
    <property type="evidence" value="ECO:0007669"/>
    <property type="project" value="UniProtKB-KW"/>
</dbReference>
<comment type="cofactor">
    <cofactor evidence="12">
        <name>a divalent metal cation</name>
        <dbReference type="ChEBI" id="CHEBI:60240"/>
    </cofactor>
    <text evidence="12">Binds 1 divalent metal cation per subunit.</text>
</comment>
<feature type="binding site" evidence="11">
    <location>
        <position position="225"/>
    </location>
    <ligand>
        <name>substrate</name>
    </ligand>
</feature>
<gene>
    <name evidence="14" type="primary">nagA</name>
    <name evidence="14" type="ORF">OXPF_18040</name>
</gene>
<feature type="binding site" evidence="11">
    <location>
        <begin position="304"/>
        <end position="306"/>
    </location>
    <ligand>
        <name>substrate</name>
    </ligand>
</feature>
<evidence type="ECO:0000256" key="9">
    <source>
        <dbReference type="PIRNR" id="PIRNR038994"/>
    </source>
</evidence>
<dbReference type="InterPro" id="IPR006680">
    <property type="entry name" value="Amidohydro-rel"/>
</dbReference>
<dbReference type="SUPFAM" id="SSF51556">
    <property type="entry name" value="Metallo-dependent hydrolases"/>
    <property type="match status" value="1"/>
</dbReference>
<organism evidence="14 15">
    <name type="scientific">Oxobacter pfennigii</name>
    <dbReference type="NCBI Taxonomy" id="36849"/>
    <lineage>
        <taxon>Bacteria</taxon>
        <taxon>Bacillati</taxon>
        <taxon>Bacillota</taxon>
        <taxon>Clostridia</taxon>
        <taxon>Eubacteriales</taxon>
        <taxon>Clostridiaceae</taxon>
        <taxon>Oxobacter</taxon>
    </lineage>
</organism>
<evidence type="ECO:0000256" key="4">
    <source>
        <dbReference type="ARBA" id="ARBA00022723"/>
    </source>
</evidence>
<dbReference type="PANTHER" id="PTHR11113:SF14">
    <property type="entry name" value="N-ACETYLGLUCOSAMINE-6-PHOSPHATE DEACETYLASE"/>
    <property type="match status" value="1"/>
</dbReference>
<evidence type="ECO:0000256" key="7">
    <source>
        <dbReference type="ARBA" id="ARBA00047647"/>
    </source>
</evidence>
<accession>A0A0P8YY81</accession>
<dbReference type="RefSeq" id="WP_054874852.1">
    <property type="nucleotide sequence ID" value="NZ_LKET01000029.1"/>
</dbReference>
<comment type="similarity">
    <text evidence="1 9">Belongs to the metallo-dependent hydrolases superfamily. NagA family.</text>
</comment>
<evidence type="ECO:0000256" key="1">
    <source>
        <dbReference type="ARBA" id="ARBA00010716"/>
    </source>
</evidence>
<dbReference type="PIRSF" id="PIRSF038994">
    <property type="entry name" value="NagA"/>
    <property type="match status" value="1"/>
</dbReference>
<name>A0A0P8YY81_9CLOT</name>
<comment type="caution">
    <text evidence="14">The sequence shown here is derived from an EMBL/GenBank/DDBJ whole genome shotgun (WGS) entry which is preliminary data.</text>
</comment>
<dbReference type="PATRIC" id="fig|36849.3.peg.1899"/>
<evidence type="ECO:0000256" key="5">
    <source>
        <dbReference type="ARBA" id="ARBA00022801"/>
    </source>
</evidence>
<feature type="binding site" evidence="11">
    <location>
        <begin position="217"/>
        <end position="218"/>
    </location>
    <ligand>
        <name>substrate</name>
    </ligand>
</feature>
<feature type="binding site" evidence="12">
    <location>
        <position position="214"/>
    </location>
    <ligand>
        <name>Zn(2+)</name>
        <dbReference type="ChEBI" id="CHEBI:29105"/>
    </ligand>
</feature>
<evidence type="ECO:0000256" key="12">
    <source>
        <dbReference type="PIRSR" id="PIRSR038994-3"/>
    </source>
</evidence>
<feature type="binding site" evidence="12">
    <location>
        <position position="193"/>
    </location>
    <ligand>
        <name>Zn(2+)</name>
        <dbReference type="ChEBI" id="CHEBI:29105"/>
    </ligand>
</feature>
<dbReference type="AlphaFoldDB" id="A0A0P8YY81"/>
<dbReference type="EC" id="3.5.1.25" evidence="2"/>
<feature type="binding site" evidence="11">
    <location>
        <position position="138"/>
    </location>
    <ligand>
        <name>substrate</name>
    </ligand>
</feature>
<evidence type="ECO:0000256" key="6">
    <source>
        <dbReference type="ARBA" id="ARBA00023277"/>
    </source>
</evidence>
<comment type="pathway">
    <text evidence="8">Amino-sugar metabolism; N-acetylneuraminate degradation; D-fructose 6-phosphate from N-acetylneuraminate: step 4/5.</text>
</comment>
<sequence length="377" mass="40863">MLAVVNGKIIYEESIIEDKALIVDKSKILSINETVPKGIEVIDAEGNYISPGFIDMHIHGIGGYDTMDSSYEALNSMSEILTSFGVTSFMPTVLPMDRETIKKAIKAVSLSMIQGTEGANIIGVHLEGPFINKKMKGALDESFLHEPDMDLFLNIAGDGLPIIKRVTLAPELNGAIDLIKFLNGHGITVSIGHSDASFDETINAIQKGANHSTHLYNAMRPYNHREPGIIGAIMDSGITTELIADGVHVHFAALRTALKIKGYKNCALVSDSTMACCMEDGTYFLGGQEIMVKESVSRLKDDTLAGSTLTLDKAVRNIVKNTHLDITKAVYMASGLPAKICRLSDKKGFLKEGYDADLIIFDDDINIKTTLIGGVKK</sequence>
<dbReference type="CDD" id="cd00854">
    <property type="entry name" value="NagA"/>
    <property type="match status" value="1"/>
</dbReference>
<dbReference type="GO" id="GO:0008448">
    <property type="term" value="F:N-acetylglucosamine-6-phosphate deacetylase activity"/>
    <property type="evidence" value="ECO:0007669"/>
    <property type="project" value="UniProtKB-EC"/>
</dbReference>
<dbReference type="GO" id="GO:0006046">
    <property type="term" value="P:N-acetylglucosamine catabolic process"/>
    <property type="evidence" value="ECO:0007669"/>
    <property type="project" value="TreeGrafter"/>
</dbReference>
<evidence type="ECO:0000259" key="13">
    <source>
        <dbReference type="Pfam" id="PF01979"/>
    </source>
</evidence>
<evidence type="ECO:0000313" key="15">
    <source>
        <dbReference type="Proteomes" id="UP000050326"/>
    </source>
</evidence>
<dbReference type="InterPro" id="IPR003764">
    <property type="entry name" value="GlcNAc_6-P_deAcase"/>
</dbReference>
<dbReference type="Gene3D" id="3.20.20.140">
    <property type="entry name" value="Metal-dependent hydrolases"/>
    <property type="match status" value="1"/>
</dbReference>
<evidence type="ECO:0000256" key="2">
    <source>
        <dbReference type="ARBA" id="ARBA00011899"/>
    </source>
</evidence>
<proteinExistence type="inferred from homology"/>